<evidence type="ECO:0000313" key="6">
    <source>
        <dbReference type="EMBL" id="WOG98771.1"/>
    </source>
</evidence>
<evidence type="ECO:0000256" key="5">
    <source>
        <dbReference type="ARBA" id="ARBA00023242"/>
    </source>
</evidence>
<keyword evidence="3" id="KW-0238">DNA-binding</keyword>
<keyword evidence="2" id="KW-0805">Transcription regulation</keyword>
<dbReference type="EMBL" id="CP093346">
    <property type="protein sequence ID" value="WOG98771.1"/>
    <property type="molecule type" value="Genomic_DNA"/>
</dbReference>
<evidence type="ECO:0000256" key="3">
    <source>
        <dbReference type="ARBA" id="ARBA00023125"/>
    </source>
</evidence>
<dbReference type="GO" id="GO:0005634">
    <property type="term" value="C:nucleus"/>
    <property type="evidence" value="ECO:0007669"/>
    <property type="project" value="UniProtKB-SubCell"/>
</dbReference>
<protein>
    <submittedName>
        <fullName evidence="6">Uncharacterized protein</fullName>
    </submittedName>
</protein>
<proteinExistence type="predicted"/>
<dbReference type="AlphaFoldDB" id="A0A165Z5X9"/>
<evidence type="ECO:0000256" key="2">
    <source>
        <dbReference type="ARBA" id="ARBA00023015"/>
    </source>
</evidence>
<gene>
    <name evidence="6" type="ORF">DCAR_0418116</name>
</gene>
<dbReference type="Proteomes" id="UP000077755">
    <property type="component" value="Chromosome 4"/>
</dbReference>
<keyword evidence="4" id="KW-0804">Transcription</keyword>
<evidence type="ECO:0000256" key="1">
    <source>
        <dbReference type="ARBA" id="ARBA00004123"/>
    </source>
</evidence>
<dbReference type="KEGG" id="dcr:108218615"/>
<name>A0A165Z5X9_DAUCS</name>
<dbReference type="InterPro" id="IPR017887">
    <property type="entry name" value="TF_TCP_subgr"/>
</dbReference>
<evidence type="ECO:0000313" key="7">
    <source>
        <dbReference type="Proteomes" id="UP000077755"/>
    </source>
</evidence>
<comment type="subcellular location">
    <subcellularLocation>
        <location evidence="1">Nucleus</location>
    </subcellularLocation>
</comment>
<keyword evidence="5" id="KW-0539">Nucleus</keyword>
<sequence length="181" mass="19441">MASSNRVLSIKPAKSLKDLVPYKPGENIGVVKPVVKDRHSKVNGRGRRVRMPALCAARVFQLTRELGHKSDGETIEWLLRHAEPAIIRATGTGTMPSQVCTSGDPINSAGISEMAPVAVSGPVGFGAGMMIGGVGTDCRLDLWHGIGGDVVEYRNMGFTSLLMEPMMGEAEQQQVEQLSWV</sequence>
<reference evidence="6" key="2">
    <citation type="submission" date="2022-03" db="EMBL/GenBank/DDBJ databases">
        <title>Draft title - Genomic analysis of global carrot germplasm unveils the trajectory of domestication and the origin of high carotenoid orange carrot.</title>
        <authorList>
            <person name="Iorizzo M."/>
            <person name="Ellison S."/>
            <person name="Senalik D."/>
            <person name="Macko-Podgorni A."/>
            <person name="Grzebelus D."/>
            <person name="Bostan H."/>
            <person name="Rolling W."/>
            <person name="Curaba J."/>
            <person name="Simon P."/>
        </authorList>
    </citation>
    <scope>NUCLEOTIDE SEQUENCE</scope>
    <source>
        <tissue evidence="6">Leaf</tissue>
    </source>
</reference>
<dbReference type="PROSITE" id="PS51369">
    <property type="entry name" value="TCP"/>
    <property type="match status" value="1"/>
</dbReference>
<dbReference type="GO" id="GO:0003700">
    <property type="term" value="F:DNA-binding transcription factor activity"/>
    <property type="evidence" value="ECO:0007669"/>
    <property type="project" value="InterPro"/>
</dbReference>
<organism evidence="6 7">
    <name type="scientific">Daucus carota subsp. sativus</name>
    <name type="common">Carrot</name>
    <dbReference type="NCBI Taxonomy" id="79200"/>
    <lineage>
        <taxon>Eukaryota</taxon>
        <taxon>Viridiplantae</taxon>
        <taxon>Streptophyta</taxon>
        <taxon>Embryophyta</taxon>
        <taxon>Tracheophyta</taxon>
        <taxon>Spermatophyta</taxon>
        <taxon>Magnoliopsida</taxon>
        <taxon>eudicotyledons</taxon>
        <taxon>Gunneridae</taxon>
        <taxon>Pentapetalae</taxon>
        <taxon>asterids</taxon>
        <taxon>campanulids</taxon>
        <taxon>Apiales</taxon>
        <taxon>Apiaceae</taxon>
        <taxon>Apioideae</taxon>
        <taxon>Scandiceae</taxon>
        <taxon>Daucinae</taxon>
        <taxon>Daucus</taxon>
        <taxon>Daucus sect. Daucus</taxon>
    </lineage>
</organism>
<dbReference type="GO" id="GO:0043565">
    <property type="term" value="F:sequence-specific DNA binding"/>
    <property type="evidence" value="ECO:0007669"/>
    <property type="project" value="TreeGrafter"/>
</dbReference>
<dbReference type="PANTHER" id="PTHR31072:SF91">
    <property type="entry name" value="TRANSCRIPTION FACTOR TCP6"/>
    <property type="match status" value="1"/>
</dbReference>
<evidence type="ECO:0000256" key="4">
    <source>
        <dbReference type="ARBA" id="ARBA00023163"/>
    </source>
</evidence>
<reference evidence="6" key="1">
    <citation type="journal article" date="2016" name="Nat. Genet.">
        <title>A high-quality carrot genome assembly provides new insights into carotenoid accumulation and asterid genome evolution.</title>
        <authorList>
            <person name="Iorizzo M."/>
            <person name="Ellison S."/>
            <person name="Senalik D."/>
            <person name="Zeng P."/>
            <person name="Satapoomin P."/>
            <person name="Huang J."/>
            <person name="Bowman M."/>
            <person name="Iovene M."/>
            <person name="Sanseverino W."/>
            <person name="Cavagnaro P."/>
            <person name="Yildiz M."/>
            <person name="Macko-Podgorni A."/>
            <person name="Moranska E."/>
            <person name="Grzebelus E."/>
            <person name="Grzebelus D."/>
            <person name="Ashrafi H."/>
            <person name="Zheng Z."/>
            <person name="Cheng S."/>
            <person name="Spooner D."/>
            <person name="Van Deynze A."/>
            <person name="Simon P."/>
        </authorList>
    </citation>
    <scope>NUCLEOTIDE SEQUENCE</scope>
    <source>
        <tissue evidence="6">Leaf</tissue>
    </source>
</reference>
<dbReference type="Pfam" id="PF03634">
    <property type="entry name" value="TCP"/>
    <property type="match status" value="1"/>
</dbReference>
<accession>A0A165Z5X9</accession>
<dbReference type="Gramene" id="KZM99649">
    <property type="protein sequence ID" value="KZM99649"/>
    <property type="gene ID" value="DCAR_012989"/>
</dbReference>
<keyword evidence="7" id="KW-1185">Reference proteome</keyword>
<dbReference type="InterPro" id="IPR005333">
    <property type="entry name" value="Transcription_factor_TCP"/>
</dbReference>
<dbReference type="PANTHER" id="PTHR31072">
    <property type="entry name" value="TRANSCRIPTION FACTOR TCP4-RELATED"/>
    <property type="match status" value="1"/>
</dbReference>
<dbReference type="OrthoDB" id="1911901at2759"/>